<reference evidence="1" key="1">
    <citation type="submission" date="2019-12" db="EMBL/GenBank/DDBJ databases">
        <title>Genome sequencing and annotation of Brassica cretica.</title>
        <authorList>
            <person name="Studholme D.J."/>
            <person name="Sarris P.F."/>
        </authorList>
    </citation>
    <scope>NUCLEOTIDE SEQUENCE</scope>
    <source>
        <strain evidence="1">PFS-001/15</strain>
        <tissue evidence="1">Leaf</tissue>
    </source>
</reference>
<sequence>MSSLGLCKAELSLLRALSHELSILRALSHELSLSSSLSQALSLLRGLCKAVAPLKSLSRDPLKLTLSSESVINELHHQYVLACIFEHLSSLSKWF</sequence>
<dbReference type="AlphaFoldDB" id="A0A8S9KZ98"/>
<name>A0A8S9KZ98_BRACR</name>
<dbReference type="EMBL" id="QGKW02000717">
    <property type="protein sequence ID" value="KAF2599619.1"/>
    <property type="molecule type" value="Genomic_DNA"/>
</dbReference>
<gene>
    <name evidence="1" type="ORF">F2Q68_00011625</name>
</gene>
<evidence type="ECO:0000313" key="1">
    <source>
        <dbReference type="EMBL" id="KAF2599619.1"/>
    </source>
</evidence>
<organism evidence="1 2">
    <name type="scientific">Brassica cretica</name>
    <name type="common">Mustard</name>
    <dbReference type="NCBI Taxonomy" id="69181"/>
    <lineage>
        <taxon>Eukaryota</taxon>
        <taxon>Viridiplantae</taxon>
        <taxon>Streptophyta</taxon>
        <taxon>Embryophyta</taxon>
        <taxon>Tracheophyta</taxon>
        <taxon>Spermatophyta</taxon>
        <taxon>Magnoliopsida</taxon>
        <taxon>eudicotyledons</taxon>
        <taxon>Gunneridae</taxon>
        <taxon>Pentapetalae</taxon>
        <taxon>rosids</taxon>
        <taxon>malvids</taxon>
        <taxon>Brassicales</taxon>
        <taxon>Brassicaceae</taxon>
        <taxon>Brassiceae</taxon>
        <taxon>Brassica</taxon>
    </lineage>
</organism>
<evidence type="ECO:0000313" key="2">
    <source>
        <dbReference type="Proteomes" id="UP000712281"/>
    </source>
</evidence>
<protein>
    <submittedName>
        <fullName evidence="1">Uncharacterized protein</fullName>
    </submittedName>
</protein>
<comment type="caution">
    <text evidence="1">The sequence shown here is derived from an EMBL/GenBank/DDBJ whole genome shotgun (WGS) entry which is preliminary data.</text>
</comment>
<accession>A0A8S9KZ98</accession>
<proteinExistence type="predicted"/>
<dbReference type="Proteomes" id="UP000712281">
    <property type="component" value="Unassembled WGS sequence"/>
</dbReference>